<keyword evidence="1" id="KW-0812">Transmembrane</keyword>
<accession>A0A9J5ZAM4</accession>
<dbReference type="Proteomes" id="UP000824120">
    <property type="component" value="Chromosome 4"/>
</dbReference>
<dbReference type="AlphaFoldDB" id="A0A9J5ZAM4"/>
<evidence type="ECO:0000313" key="2">
    <source>
        <dbReference type="EMBL" id="KAG5609690.1"/>
    </source>
</evidence>
<name>A0A9J5ZAM4_SOLCO</name>
<proteinExistence type="predicted"/>
<organism evidence="2 3">
    <name type="scientific">Solanum commersonii</name>
    <name type="common">Commerson's wild potato</name>
    <name type="synonym">Commerson's nightshade</name>
    <dbReference type="NCBI Taxonomy" id="4109"/>
    <lineage>
        <taxon>Eukaryota</taxon>
        <taxon>Viridiplantae</taxon>
        <taxon>Streptophyta</taxon>
        <taxon>Embryophyta</taxon>
        <taxon>Tracheophyta</taxon>
        <taxon>Spermatophyta</taxon>
        <taxon>Magnoliopsida</taxon>
        <taxon>eudicotyledons</taxon>
        <taxon>Gunneridae</taxon>
        <taxon>Pentapetalae</taxon>
        <taxon>asterids</taxon>
        <taxon>lamiids</taxon>
        <taxon>Solanales</taxon>
        <taxon>Solanaceae</taxon>
        <taxon>Solanoideae</taxon>
        <taxon>Solaneae</taxon>
        <taxon>Solanum</taxon>
    </lineage>
</organism>
<keyword evidence="1" id="KW-0472">Membrane</keyword>
<dbReference type="OrthoDB" id="1931061at2759"/>
<evidence type="ECO:0000256" key="1">
    <source>
        <dbReference type="SAM" id="Phobius"/>
    </source>
</evidence>
<keyword evidence="1" id="KW-1133">Transmembrane helix</keyword>
<evidence type="ECO:0000313" key="3">
    <source>
        <dbReference type="Proteomes" id="UP000824120"/>
    </source>
</evidence>
<gene>
    <name evidence="2" type="ORF">H5410_020971</name>
</gene>
<sequence length="114" mass="13066">MIRSRVNNNSILSIILIYIIYVPHILELMFVILSLLNLLYWLFREDGFVKAKITLWEESGPYIVIVTATTVKEFRGEITFASTAASKTHVNLPMDNINLLILMFAPKPINIQTI</sequence>
<keyword evidence="3" id="KW-1185">Reference proteome</keyword>
<protein>
    <submittedName>
        <fullName evidence="2">Uncharacterized protein</fullName>
    </submittedName>
</protein>
<feature type="transmembrane region" description="Helical" evidence="1">
    <location>
        <begin position="12"/>
        <end position="43"/>
    </location>
</feature>
<dbReference type="EMBL" id="JACXVP010000004">
    <property type="protein sequence ID" value="KAG5609690.1"/>
    <property type="molecule type" value="Genomic_DNA"/>
</dbReference>
<reference evidence="2 3" key="1">
    <citation type="submission" date="2020-09" db="EMBL/GenBank/DDBJ databases">
        <title>De no assembly of potato wild relative species, Solanum commersonii.</title>
        <authorList>
            <person name="Cho K."/>
        </authorList>
    </citation>
    <scope>NUCLEOTIDE SEQUENCE [LARGE SCALE GENOMIC DNA]</scope>
    <source>
        <strain evidence="2">LZ3.2</strain>
        <tissue evidence="2">Leaf</tissue>
    </source>
</reference>
<comment type="caution">
    <text evidence="2">The sequence shown here is derived from an EMBL/GenBank/DDBJ whole genome shotgun (WGS) entry which is preliminary data.</text>
</comment>